<evidence type="ECO:0000313" key="2">
    <source>
        <dbReference type="Proteomes" id="UP000030001"/>
    </source>
</evidence>
<dbReference type="Proteomes" id="UP000030001">
    <property type="component" value="Unassembled WGS sequence"/>
</dbReference>
<accession>A0A099Y829</accession>
<reference evidence="1 2" key="1">
    <citation type="submission" date="2014-09" db="EMBL/GenBank/DDBJ databases">
        <title>Lactobacillus mucosae CRL573 Genome Sequencing.</title>
        <authorList>
            <person name="Bleckwedel J."/>
            <person name="Teran L.C."/>
            <person name="Bonacina J."/>
            <person name="Saavedra L."/>
            <person name="Mozzi F.B."/>
            <person name="Raya R.R."/>
        </authorList>
    </citation>
    <scope>NUCLEOTIDE SEQUENCE [LARGE SCALE GENOMIC DNA]</scope>
    <source>
        <strain evidence="1 2">CRL573</strain>
    </source>
</reference>
<organism evidence="1 2">
    <name type="scientific">Limosilactobacillus mucosae</name>
    <name type="common">Lactobacillus mucosae</name>
    <dbReference type="NCBI Taxonomy" id="97478"/>
    <lineage>
        <taxon>Bacteria</taxon>
        <taxon>Bacillati</taxon>
        <taxon>Bacillota</taxon>
        <taxon>Bacilli</taxon>
        <taxon>Lactobacillales</taxon>
        <taxon>Lactobacillaceae</taxon>
        <taxon>Limosilactobacillus</taxon>
    </lineage>
</organism>
<comment type="caution">
    <text evidence="1">The sequence shown here is derived from an EMBL/GenBank/DDBJ whole genome shotgun (WGS) entry which is preliminary data.</text>
</comment>
<gene>
    <name evidence="1" type="ORF">LX03_08510</name>
</gene>
<protein>
    <submittedName>
        <fullName evidence="1">Uncharacterized protein</fullName>
    </submittedName>
</protein>
<dbReference type="EMBL" id="JROC01000036">
    <property type="protein sequence ID" value="KGL66409.1"/>
    <property type="molecule type" value="Genomic_DNA"/>
</dbReference>
<sequence>MAEEPEVKVVDFDDVALFDINGLRYELSLENSHLIHKVDERLAKIPAEKYDMKVFTINMPYLFEVPGLDKYLDVTLSIDCQPWDYKPDSHYVSTNLGIESARLRDKREDERVEAEKVVVAGDYEKREGLGDSYAIKQNGNWVVYGAYDVIDDDYFAAYRDSVNYKIKDLDDFDKLPDDVPVYVSNFAQNNIVSAREMDEWDLEHVFITKKQVLKDAAALLKKHDLPATPYNQAQIAKEMIKKAGTSHYYEEPAIEYTNREIDEWDYQRLNRVLEYEGLDHIEKKFQGEGESYAEPLTDGRWAVFGTTAADDSLPSGKKTYRLKNMADQLDNLPADAPLFVHPAVFEHQDLVITKPNNADFVTKKLLMDKSKELLMKLDYPETKKNLDMMVKELLSQAGYGRYDAGSYDIEVWSQGITERVRKGNETEKYSQLDGFYKDLRIEKAKNQELTEDSNANNGLMFEGETLNDFIFTAYGKNPAKLRNLDYKQLNKSLERAGLVRLDRKRFTPKFEGIINGQRQLLSEHDVISQALKTIEQNYEADQTKEQVMDYLRNAYGNPPKKRLKLAMKILKNTGNVQLLRKLNVQSQPMIYPKKAKER</sequence>
<evidence type="ECO:0000313" key="1">
    <source>
        <dbReference type="EMBL" id="KGL66409.1"/>
    </source>
</evidence>
<dbReference type="AlphaFoldDB" id="A0A099Y829"/>
<name>A0A099Y829_LIMMU</name>
<proteinExistence type="predicted"/>